<dbReference type="SUPFAM" id="SSF160631">
    <property type="entry name" value="SMI1/KNR4-like"/>
    <property type="match status" value="1"/>
</dbReference>
<keyword evidence="2" id="KW-1185">Reference proteome</keyword>
<dbReference type="KEGG" id="rdp:RD2015_1549"/>
<evidence type="ECO:0000313" key="1">
    <source>
        <dbReference type="EMBL" id="ALV06034.1"/>
    </source>
</evidence>
<sequence>MTWRIVYPFLNDFPVITREDIAAFETRNSLKLPQEYAAYLVEHRGAPPMLQNDEGEYRGVLFPIDWAGKKAQSYGPEALLETTFSLFEGKETTSPYRGGANLDDCMIWNEHLHPPGLLPIGTDPGNSLFLIGLEGELTGKVFFLSTWAIPSPMSFEHIGLVAPSFNEFLRSARPDEAS</sequence>
<dbReference type="InterPro" id="IPR018958">
    <property type="entry name" value="Knr4/Smi1-like_dom"/>
</dbReference>
<dbReference type="Proteomes" id="UP000060699">
    <property type="component" value="Chromosome"/>
</dbReference>
<dbReference type="AlphaFoldDB" id="A0A0U3LHU0"/>
<organism evidence="1 2">
    <name type="scientific">Roseateles depolymerans</name>
    <dbReference type="NCBI Taxonomy" id="76731"/>
    <lineage>
        <taxon>Bacteria</taxon>
        <taxon>Pseudomonadati</taxon>
        <taxon>Pseudomonadota</taxon>
        <taxon>Betaproteobacteria</taxon>
        <taxon>Burkholderiales</taxon>
        <taxon>Sphaerotilaceae</taxon>
        <taxon>Roseateles</taxon>
    </lineage>
</organism>
<gene>
    <name evidence="1" type="ORF">RD2015_1549</name>
</gene>
<accession>A0A0U3LHU0</accession>
<reference evidence="1 2" key="1">
    <citation type="submission" date="2015-12" db="EMBL/GenBank/DDBJ databases">
        <title>Complete genome of Roseateles depolymerans KCTC 42856.</title>
        <authorList>
            <person name="Kim K.M."/>
        </authorList>
    </citation>
    <scope>NUCLEOTIDE SEQUENCE [LARGE SCALE GENOMIC DNA]</scope>
    <source>
        <strain evidence="1 2">KCTC 42856</strain>
    </source>
</reference>
<protein>
    <submittedName>
        <fullName evidence="1">Uncharacterized protein</fullName>
    </submittedName>
</protein>
<dbReference type="SMART" id="SM00860">
    <property type="entry name" value="SMI1_KNR4"/>
    <property type="match status" value="1"/>
</dbReference>
<proteinExistence type="predicted"/>
<name>A0A0U3LHU0_9BURK</name>
<dbReference type="Gene3D" id="3.40.1580.10">
    <property type="entry name" value="SMI1/KNR4-like"/>
    <property type="match status" value="1"/>
</dbReference>
<dbReference type="InterPro" id="IPR037883">
    <property type="entry name" value="Knr4/Smi1-like_sf"/>
</dbReference>
<dbReference type="EMBL" id="CP013729">
    <property type="protein sequence ID" value="ALV06034.1"/>
    <property type="molecule type" value="Genomic_DNA"/>
</dbReference>
<evidence type="ECO:0000313" key="2">
    <source>
        <dbReference type="Proteomes" id="UP000060699"/>
    </source>
</evidence>
<dbReference type="Pfam" id="PF09346">
    <property type="entry name" value="SMI1_KNR4"/>
    <property type="match status" value="1"/>
</dbReference>
<dbReference type="RefSeq" id="WP_170156733.1">
    <property type="nucleotide sequence ID" value="NZ_CP013729.1"/>
</dbReference>